<feature type="region of interest" description="Disordered" evidence="7">
    <location>
        <begin position="594"/>
        <end position="613"/>
    </location>
</feature>
<feature type="domain" description="DNA2/NAM7 helicase-like C-terminal" evidence="10">
    <location>
        <begin position="1692"/>
        <end position="1871"/>
    </location>
</feature>
<keyword evidence="13" id="KW-1185">Reference proteome</keyword>
<organism evidence="12 13">
    <name type="scientific">Sporidiobolus salmonicolor</name>
    <name type="common">Yeast-like fungus</name>
    <name type="synonym">Sporobolomyces salmonicolor</name>
    <dbReference type="NCBI Taxonomy" id="5005"/>
    <lineage>
        <taxon>Eukaryota</taxon>
        <taxon>Fungi</taxon>
        <taxon>Dikarya</taxon>
        <taxon>Basidiomycota</taxon>
        <taxon>Pucciniomycotina</taxon>
        <taxon>Microbotryomycetes</taxon>
        <taxon>Sporidiobolales</taxon>
        <taxon>Sporidiobolaceae</taxon>
        <taxon>Sporobolomyces</taxon>
    </lineage>
</organism>
<keyword evidence="6" id="KW-0175">Coiled coil</keyword>
<dbReference type="Proteomes" id="UP000243876">
    <property type="component" value="Unassembled WGS sequence"/>
</dbReference>
<dbReference type="OrthoDB" id="6513042at2759"/>
<feature type="compositionally biased region" description="Basic and acidic residues" evidence="7">
    <location>
        <begin position="997"/>
        <end position="1014"/>
    </location>
</feature>
<proteinExistence type="inferred from homology"/>
<evidence type="ECO:0000256" key="5">
    <source>
        <dbReference type="ARBA" id="ARBA00022840"/>
    </source>
</evidence>
<dbReference type="EMBL" id="CENE01000048">
    <property type="protein sequence ID" value="CEQ43077.1"/>
    <property type="molecule type" value="Genomic_DNA"/>
</dbReference>
<dbReference type="Gene3D" id="3.40.50.300">
    <property type="entry name" value="P-loop containing nucleotide triphosphate hydrolases"/>
    <property type="match status" value="2"/>
</dbReference>
<feature type="coiled-coil region" evidence="6">
    <location>
        <begin position="1512"/>
        <end position="1539"/>
    </location>
</feature>
<comment type="similarity">
    <text evidence="1">Belongs to the DNA2/NAM7 helicase family.</text>
</comment>
<dbReference type="CDD" id="cd18042">
    <property type="entry name" value="DEXXQc_SETX"/>
    <property type="match status" value="1"/>
</dbReference>
<evidence type="ECO:0000256" key="2">
    <source>
        <dbReference type="ARBA" id="ARBA00022741"/>
    </source>
</evidence>
<feature type="domain" description="DNA2/NAM7 helicase helicase" evidence="9">
    <location>
        <begin position="1377"/>
        <end position="1653"/>
    </location>
</feature>
<dbReference type="GO" id="GO:0006369">
    <property type="term" value="P:termination of RNA polymerase II transcription"/>
    <property type="evidence" value="ECO:0007669"/>
    <property type="project" value="TreeGrafter"/>
</dbReference>
<dbReference type="CDD" id="cd18808">
    <property type="entry name" value="SF1_C_Upf1"/>
    <property type="match status" value="1"/>
</dbReference>
<evidence type="ECO:0000259" key="11">
    <source>
        <dbReference type="Pfam" id="PF23576"/>
    </source>
</evidence>
<feature type="compositionally biased region" description="Low complexity" evidence="7">
    <location>
        <begin position="1029"/>
        <end position="1046"/>
    </location>
</feature>
<dbReference type="InterPro" id="IPR027417">
    <property type="entry name" value="P-loop_NTPase"/>
</dbReference>
<keyword evidence="2" id="KW-0547">Nucleotide-binding</keyword>
<evidence type="ECO:0000256" key="3">
    <source>
        <dbReference type="ARBA" id="ARBA00022801"/>
    </source>
</evidence>
<evidence type="ECO:0000256" key="6">
    <source>
        <dbReference type="SAM" id="Coils"/>
    </source>
</evidence>
<dbReference type="Pfam" id="PF13087">
    <property type="entry name" value="AAA_12"/>
    <property type="match status" value="1"/>
</dbReference>
<feature type="domain" description="Helicase SEN1 beta-barrel" evidence="11">
    <location>
        <begin position="1235"/>
        <end position="1327"/>
    </location>
</feature>
<gene>
    <name evidence="12" type="primary">SPOSA6832_04972</name>
</gene>
<dbReference type="GO" id="GO:0005524">
    <property type="term" value="F:ATP binding"/>
    <property type="evidence" value="ECO:0007669"/>
    <property type="project" value="UniProtKB-KW"/>
</dbReference>
<feature type="region of interest" description="Disordered" evidence="7">
    <location>
        <begin position="1135"/>
        <end position="1157"/>
    </location>
</feature>
<keyword evidence="3" id="KW-0378">Hydrolase</keyword>
<dbReference type="PANTHER" id="PTHR10887:SF495">
    <property type="entry name" value="HELICASE SENATAXIN ISOFORM X1-RELATED"/>
    <property type="match status" value="1"/>
</dbReference>
<dbReference type="GO" id="GO:0004386">
    <property type="term" value="F:helicase activity"/>
    <property type="evidence" value="ECO:0007669"/>
    <property type="project" value="UniProtKB-KW"/>
</dbReference>
<feature type="non-terminal residue" evidence="12">
    <location>
        <position position="1"/>
    </location>
</feature>
<dbReference type="PANTHER" id="PTHR10887">
    <property type="entry name" value="DNA2/NAM7 HELICASE FAMILY"/>
    <property type="match status" value="1"/>
</dbReference>
<evidence type="ECO:0000256" key="1">
    <source>
        <dbReference type="ARBA" id="ARBA00007913"/>
    </source>
</evidence>
<evidence type="ECO:0000259" key="10">
    <source>
        <dbReference type="Pfam" id="PF13087"/>
    </source>
</evidence>
<dbReference type="InterPro" id="IPR045055">
    <property type="entry name" value="DNA2/NAM7-like"/>
</dbReference>
<keyword evidence="4" id="KW-0347">Helicase</keyword>
<dbReference type="Pfam" id="PF13086">
    <property type="entry name" value="AAA_11"/>
    <property type="match status" value="1"/>
</dbReference>
<evidence type="ECO:0000313" key="12">
    <source>
        <dbReference type="EMBL" id="CEQ43077.1"/>
    </source>
</evidence>
<evidence type="ECO:0000256" key="7">
    <source>
        <dbReference type="SAM" id="MobiDB-lite"/>
    </source>
</evidence>
<dbReference type="GO" id="GO:0016787">
    <property type="term" value="F:hydrolase activity"/>
    <property type="evidence" value="ECO:0007669"/>
    <property type="project" value="UniProtKB-KW"/>
</dbReference>
<dbReference type="InterPro" id="IPR047187">
    <property type="entry name" value="SF1_C_Upf1"/>
</dbReference>
<accession>A0A0D6ESH3</accession>
<feature type="compositionally biased region" description="Low complexity" evidence="7">
    <location>
        <begin position="1"/>
        <end position="13"/>
    </location>
</feature>
<feature type="compositionally biased region" description="Low complexity" evidence="7">
    <location>
        <begin position="2033"/>
        <end position="2042"/>
    </location>
</feature>
<dbReference type="SUPFAM" id="SSF52540">
    <property type="entry name" value="P-loop containing nucleoside triphosphate hydrolases"/>
    <property type="match status" value="1"/>
</dbReference>
<dbReference type="InterPro" id="IPR041679">
    <property type="entry name" value="DNA2/NAM7-like_C"/>
</dbReference>
<feature type="region of interest" description="Disordered" evidence="7">
    <location>
        <begin position="1966"/>
        <end position="2085"/>
    </location>
</feature>
<protein>
    <submittedName>
        <fullName evidence="12">SPOSA6832_04972-mRNA-1:cds</fullName>
    </submittedName>
</protein>
<dbReference type="Pfam" id="PF23576">
    <property type="entry name" value="SEN1_barrel"/>
    <property type="match status" value="1"/>
</dbReference>
<dbReference type="FunFam" id="3.40.50.300:FF:000326">
    <property type="entry name" value="P-loop containing nucleoside triphosphate hydrolase"/>
    <property type="match status" value="1"/>
</dbReference>
<dbReference type="InterPro" id="IPR024481">
    <property type="entry name" value="Helicase_Sen1_N"/>
</dbReference>
<name>A0A0D6ESH3_SPOSA</name>
<sequence>MASGSSSISRSAPVVPPPPASSTSRITNAAYIPPPTLIRELEAARDPARVSDEVWQDATESALSWMLSLGPPSASLKGKERAVENGVGPEELVHWYCGAYGAGECWEAATFLTRLLGFKKLNEVQQWREQFEVLMTSCPACVEAYQRAKAEIRDRYLSLYKPEKSIQTFCNGVENLEYGAVISAFAHAGFDPPSSSSDLDYHPSHTASLAAVPPSVVHNILVNPRLFQCDNVVEMVLSGLPLTSPLPLPRRPSPGLLAFRLHHSHLLRDFAQMHLELCTSQPTLEEYQAGGLGQVLDSHLGVLASRDRGEIDASTGIRLYYTDQRKEFWRGLTACLAVLPTGAIRLHLRKATSTSASLNVVTLVAAHLGDSEDDGYLIDVVACVRVLLEKLGPHFWSSGDDKYPEVVLHGILDNPLFHSAFETDPLLSAPSSDPLDSPWLDWLSPFLLSVAHSPGLFTDSLALTTSTFLDRLQQLRFAPSSRTRAVQTALALLSDIFLSTSAAIPASSNDVELVPAAPRFPHAAAASKVLDLHATFIAQLAFASAYSGPEWSRAADAAKVFVAGLTKRDGKSIARAIYNLATFSRDHLEREKREKRRLQKVAAGDAQAKAERESPKLMPPHIVSYSKAMWDRAYEIVNEQDVRAISILVQAVSPTAPFEKLTSRTWAVKDLVRPQMKAANDALASARDPLVPLVMSLADERVDRLLDFLAVPGTVNHLIMLLLSPVEAVHNTAQGLVKQAFDVTTRRDVFRCLMAQYPEGTLRGLGAAVTAFHTSARNLPEACGLAKRLVRCLSDVIDVLCDTTDGLLRDASFVARGKEFKLQSKLLTLWKLMGEALSLLFRKTPEWALFFENEEMTEWMRDAILFGVDMLDQIRTLETVISGRPLDNSSSTPGSPSKANSKETNIAAQMILALADPLEELVAWLRLNDEDLLIQAFNLVRRMLGRFTRSGLELKQTTVAKLTKMTTPPSSTNEEKRSTILREDQLLELREALEANTRKERARVERKEKGKGTKPDVVMIDSDDEKPASSLRIKSSISSTSGSHQSKLPFPTLPGRIPHSSKGKPAPAPPARPKGVPWTTYSSKKKEESSESESSDDDEKGGNKLRGLALLAKDQKPAIKQTERRTVKMLDVPGFERQGSKGQSISRPGMRKEDQQANRAARLRAAQDFSRLHRQILQWDPAHDDAFPPGINVHDKLPGSFRKPADYFAAFEPLLLTECWEQVRQAKLEATQEGQVMLCTIAGRQSVDDFIDVFCTIEHGQLRDRMFFGDSDLVWLRQGPRQIYAKIQSVNRKREFVELALRCHLGKDVHDAGSGLGARTKWELLKLANLSTVHREYAALQALEYLELCPDILNPRPPPALPLDSRLIEKTMNAYKVNEPQAMAIQGALRTQGFSLIQGPPGTGKTSTIVGLIGAFCDSRPRVAAPIAVGKPTDPSSIPPVPKVLLCAPSNAAVDEVAKRLKEGVRTSDGGLYVPKVVRIGADSAVDIAVKDVFIDELVERAINGARSAMSTNDAQSRMQSMRTEIESLRGERDMKQMEMDSVVNNDFRRGELNLEIRKIKARIFELSQLLDSEKDKAQQSRRAMDAEQRKMRIKILSEADVICATLSGSGHDYMSQLPFDFETVIIDEAAQSIELSSLIPLKYGCTRCILVGGKCSPSPLVPLNPSHLPCMTDPLQLPPTVISSVAARGGYDRSLFVRVMQHGPKAVHLLSIQYRMHPNISAFPSAAFYQSRLTDGPDMDKKTLQPWHANALFPPYAFYHVSGMEKAGRHHSWTNPQEAQTALAIYDRLCRDYASIDFGYRIGIVTPYKGQVQELKRTFRSKYGEEILSRISFNTVDGFQGQEKDIIILSCVRGGSADKGVGFLADTRCAALSLLLFCSLRLIESLSSRMNVALTRARSSIWILGDSNKLRSNQYWSNLISDAEARGLFRQTDMNTFRSGYSAPPIVRAAPVVKSKARAIEMTPAYGSSSADPTAPSGNLVAPTPPHVVSGSSGTGLKKRLSEAMDLPGNPKQPRIDDGAKQKPAVNGTSGGPPSNGIGPSRLPAGAVKPPIAPGPVRKKAPPSLFVPKKRPAPGGGGAGPSKR</sequence>
<evidence type="ECO:0000259" key="8">
    <source>
        <dbReference type="Pfam" id="PF12726"/>
    </source>
</evidence>
<feature type="compositionally biased region" description="Gly residues" evidence="7">
    <location>
        <begin position="2075"/>
        <end position="2085"/>
    </location>
</feature>
<reference evidence="13" key="1">
    <citation type="submission" date="2015-02" db="EMBL/GenBank/DDBJ databases">
        <authorList>
            <person name="Gon?alves P."/>
        </authorList>
    </citation>
    <scope>NUCLEOTIDE SEQUENCE [LARGE SCALE GENOMIC DNA]</scope>
</reference>
<dbReference type="InterPro" id="IPR056474">
    <property type="entry name" value="SEN1_barrel"/>
</dbReference>
<dbReference type="InterPro" id="IPR041677">
    <property type="entry name" value="DNA2/NAM7_AAA_11"/>
</dbReference>
<feature type="region of interest" description="Disordered" evidence="7">
    <location>
        <begin position="997"/>
        <end position="1103"/>
    </location>
</feature>
<evidence type="ECO:0000313" key="13">
    <source>
        <dbReference type="Proteomes" id="UP000243876"/>
    </source>
</evidence>
<evidence type="ECO:0000256" key="4">
    <source>
        <dbReference type="ARBA" id="ARBA00022806"/>
    </source>
</evidence>
<keyword evidence="5" id="KW-0067">ATP-binding</keyword>
<dbReference type="GO" id="GO:0001147">
    <property type="term" value="F:transcription termination site sequence-specific DNA binding"/>
    <property type="evidence" value="ECO:0007669"/>
    <property type="project" value="TreeGrafter"/>
</dbReference>
<evidence type="ECO:0000259" key="9">
    <source>
        <dbReference type="Pfam" id="PF13086"/>
    </source>
</evidence>
<feature type="compositionally biased region" description="Acidic residues" evidence="7">
    <location>
        <begin position="1090"/>
        <end position="1099"/>
    </location>
</feature>
<feature type="domain" description="Helicase Sen1 N-terminal" evidence="8">
    <location>
        <begin position="127"/>
        <end position="937"/>
    </location>
</feature>
<feature type="region of interest" description="Disordered" evidence="7">
    <location>
        <begin position="1"/>
        <end position="27"/>
    </location>
</feature>
<dbReference type="GO" id="GO:0005694">
    <property type="term" value="C:chromosome"/>
    <property type="evidence" value="ECO:0007669"/>
    <property type="project" value="UniProtKB-ARBA"/>
</dbReference>
<dbReference type="GO" id="GO:0016604">
    <property type="term" value="C:nuclear body"/>
    <property type="evidence" value="ECO:0007669"/>
    <property type="project" value="TreeGrafter"/>
</dbReference>
<dbReference type="Pfam" id="PF12726">
    <property type="entry name" value="SEN1_N"/>
    <property type="match status" value="1"/>
</dbReference>